<feature type="compositionally biased region" description="Low complexity" evidence="1">
    <location>
        <begin position="182"/>
        <end position="227"/>
    </location>
</feature>
<dbReference type="EMBL" id="QXGE01000576">
    <property type="protein sequence ID" value="KAE9308590.1"/>
    <property type="molecule type" value="Genomic_DNA"/>
</dbReference>
<evidence type="ECO:0000313" key="11">
    <source>
        <dbReference type="Proteomes" id="UP000437068"/>
    </source>
</evidence>
<evidence type="ECO:0000313" key="5">
    <source>
        <dbReference type="EMBL" id="KAE9147149.1"/>
    </source>
</evidence>
<evidence type="ECO:0000313" key="10">
    <source>
        <dbReference type="Proteomes" id="UP000433483"/>
    </source>
</evidence>
<accession>A0A6A4DK90</accession>
<feature type="signal peptide" evidence="2">
    <location>
        <begin position="1"/>
        <end position="25"/>
    </location>
</feature>
<dbReference type="Proteomes" id="UP000437068">
    <property type="component" value="Unassembled WGS sequence"/>
</dbReference>
<evidence type="ECO:0000313" key="13">
    <source>
        <dbReference type="Proteomes" id="UP000440732"/>
    </source>
</evidence>
<dbReference type="Proteomes" id="UP000440367">
    <property type="component" value="Unassembled WGS sequence"/>
</dbReference>
<evidence type="ECO:0000313" key="12">
    <source>
        <dbReference type="Proteomes" id="UP000440367"/>
    </source>
</evidence>
<dbReference type="Proteomes" id="UP000433483">
    <property type="component" value="Unassembled WGS sequence"/>
</dbReference>
<sequence>MKISWSSQIATLVSLFTSGTLRADAQVPTFLVYENSACEGTPSSVAFYGTNYCSNYNLNQCATDGHYSYSITCAYISTSYTDTLFADTPYLITQLYTAYCGSLVGAYVWPLNSDECHPMPPITGTVGVEVVLNADNSLTTEYATDNTCDDMNHATKVTYPSAMINTGYCVGGNTRFYVRSPTTTTGTTTTGGTTTTTGTTGTTTTGTTTTTGGMTTTTGGMTTTTTTSLSPSGASTDPHVAPVAIAALAMMVQAALGL</sequence>
<dbReference type="EMBL" id="QXGD01000659">
    <property type="protein sequence ID" value="KAE9229813.1"/>
    <property type="molecule type" value="Genomic_DNA"/>
</dbReference>
<dbReference type="AlphaFoldDB" id="A0A6A4DK90"/>
<evidence type="ECO:0000313" key="7">
    <source>
        <dbReference type="EMBL" id="KAE9229813.1"/>
    </source>
</evidence>
<dbReference type="EMBL" id="QXGA01000366">
    <property type="protein sequence ID" value="KAE9147149.1"/>
    <property type="molecule type" value="Genomic_DNA"/>
</dbReference>
<dbReference type="EMBL" id="QXGF01000661">
    <property type="protein sequence ID" value="KAE8937121.1"/>
    <property type="molecule type" value="Genomic_DNA"/>
</dbReference>
<evidence type="ECO:0000313" key="4">
    <source>
        <dbReference type="EMBL" id="KAE9109982.1"/>
    </source>
</evidence>
<evidence type="ECO:0000313" key="6">
    <source>
        <dbReference type="EMBL" id="KAE9209591.1"/>
    </source>
</evidence>
<dbReference type="EMBL" id="QXGB01000596">
    <property type="protein sequence ID" value="KAE9209591.1"/>
    <property type="molecule type" value="Genomic_DNA"/>
</dbReference>
<dbReference type="OrthoDB" id="117590at2759"/>
<keyword evidence="2" id="KW-0732">Signal</keyword>
<reference evidence="9 10" key="1">
    <citation type="submission" date="2018-08" db="EMBL/GenBank/DDBJ databases">
        <title>Genomic investigation of the strawberry pathogen Phytophthora fragariae indicates pathogenicity is determined by transcriptional variation in three key races.</title>
        <authorList>
            <person name="Adams T.M."/>
            <person name="Armitage A.D."/>
            <person name="Sobczyk M.K."/>
            <person name="Bates H.J."/>
            <person name="Dunwell J.M."/>
            <person name="Nellist C.F."/>
            <person name="Harrison R.J."/>
        </authorList>
    </citation>
    <scope>NUCLEOTIDE SEQUENCE [LARGE SCALE GENOMIC DNA]</scope>
    <source>
        <strain evidence="8 11">A4</strain>
        <strain evidence="7 12">BC-1</strain>
        <strain evidence="6 10">NOV-27</strain>
        <strain evidence="5 13">NOV-5</strain>
        <strain evidence="4 14">NOV-71</strain>
        <strain evidence="3 9">NOV-9</strain>
    </source>
</reference>
<gene>
    <name evidence="8" type="ORF">PF001_g11099</name>
    <name evidence="7" type="ORF">PF002_g13209</name>
    <name evidence="6" type="ORF">PF005_g11774</name>
    <name evidence="5" type="ORF">PF006_g8145</name>
    <name evidence="4" type="ORF">PF007_g12035</name>
    <name evidence="3" type="ORF">PF009_g12968</name>
</gene>
<protein>
    <submittedName>
        <fullName evidence="8">Uncharacterized protein</fullName>
    </submittedName>
</protein>
<feature type="region of interest" description="Disordered" evidence="1">
    <location>
        <begin position="181"/>
        <end position="236"/>
    </location>
</feature>
<comment type="caution">
    <text evidence="8">The sequence shown here is derived from an EMBL/GenBank/DDBJ whole genome shotgun (WGS) entry which is preliminary data.</text>
</comment>
<dbReference type="Proteomes" id="UP000440732">
    <property type="component" value="Unassembled WGS sequence"/>
</dbReference>
<evidence type="ECO:0000313" key="3">
    <source>
        <dbReference type="EMBL" id="KAE8937121.1"/>
    </source>
</evidence>
<evidence type="ECO:0000313" key="14">
    <source>
        <dbReference type="Proteomes" id="UP000441208"/>
    </source>
</evidence>
<evidence type="ECO:0000313" key="9">
    <source>
        <dbReference type="Proteomes" id="UP000429523"/>
    </source>
</evidence>
<name>A0A6A4DK90_9STRA</name>
<keyword evidence="10" id="KW-1185">Reference proteome</keyword>
<dbReference type="Proteomes" id="UP000429523">
    <property type="component" value="Unassembled WGS sequence"/>
</dbReference>
<dbReference type="EMBL" id="QXFZ01000619">
    <property type="protein sequence ID" value="KAE9109982.1"/>
    <property type="molecule type" value="Genomic_DNA"/>
</dbReference>
<evidence type="ECO:0000256" key="2">
    <source>
        <dbReference type="SAM" id="SignalP"/>
    </source>
</evidence>
<evidence type="ECO:0000256" key="1">
    <source>
        <dbReference type="SAM" id="MobiDB-lite"/>
    </source>
</evidence>
<proteinExistence type="predicted"/>
<feature type="chain" id="PRO_5036381244" evidence="2">
    <location>
        <begin position="26"/>
        <end position="258"/>
    </location>
</feature>
<organism evidence="8 11">
    <name type="scientific">Phytophthora fragariae</name>
    <dbReference type="NCBI Taxonomy" id="53985"/>
    <lineage>
        <taxon>Eukaryota</taxon>
        <taxon>Sar</taxon>
        <taxon>Stramenopiles</taxon>
        <taxon>Oomycota</taxon>
        <taxon>Peronosporomycetes</taxon>
        <taxon>Peronosporales</taxon>
        <taxon>Peronosporaceae</taxon>
        <taxon>Phytophthora</taxon>
    </lineage>
</organism>
<evidence type="ECO:0000313" key="8">
    <source>
        <dbReference type="EMBL" id="KAE9308590.1"/>
    </source>
</evidence>
<dbReference type="Proteomes" id="UP000441208">
    <property type="component" value="Unassembled WGS sequence"/>
</dbReference>